<comment type="caution">
    <text evidence="1">The sequence shown here is derived from an EMBL/GenBank/DDBJ whole genome shotgun (WGS) entry which is preliminary data.</text>
</comment>
<protein>
    <submittedName>
        <fullName evidence="1">Uncharacterized protein</fullName>
    </submittedName>
</protein>
<reference evidence="2" key="1">
    <citation type="journal article" date="2016" name="Nat. Biotechnol.">
        <title>Sequencing wild and cultivated cassava and related species reveals extensive interspecific hybridization and genetic diversity.</title>
        <authorList>
            <person name="Bredeson J.V."/>
            <person name="Lyons J.B."/>
            <person name="Prochnik S.E."/>
            <person name="Wu G.A."/>
            <person name="Ha C.M."/>
            <person name="Edsinger-Gonzales E."/>
            <person name="Grimwood J."/>
            <person name="Schmutz J."/>
            <person name="Rabbi I.Y."/>
            <person name="Egesi C."/>
            <person name="Nauluvula P."/>
            <person name="Lebot V."/>
            <person name="Ndunguru J."/>
            <person name="Mkamilo G."/>
            <person name="Bart R.S."/>
            <person name="Setter T.L."/>
            <person name="Gleadow R.M."/>
            <person name="Kulakow P."/>
            <person name="Ferguson M.E."/>
            <person name="Rounsley S."/>
            <person name="Rokhsar D.S."/>
        </authorList>
    </citation>
    <scope>NUCLEOTIDE SEQUENCE [LARGE SCALE GENOMIC DNA]</scope>
    <source>
        <strain evidence="2">cv. AM560-2</strain>
    </source>
</reference>
<sequence>MICLNPTWSRPGIGRMKQQADKRRSEKEFQEGDWVYLKLQLYRQTSLALRKNLKLAAKYYGPYQVLKRVGKVAYQLQLPENTSIHHVFHVSLLKRKLGDIVVPQTQLLTMVEEEVLVAPAAVLKTRTFERDGQFVNQNLIQWTNLTAEEAMWEDRAFIQAQFPEFQHPWGQECLNGGSIVTN</sequence>
<dbReference type="EMBL" id="CM004397">
    <property type="protein sequence ID" value="KAG8644092.1"/>
    <property type="molecule type" value="Genomic_DNA"/>
</dbReference>
<evidence type="ECO:0000313" key="1">
    <source>
        <dbReference type="EMBL" id="KAG8644092.1"/>
    </source>
</evidence>
<accession>A0ACB7GUW6</accession>
<proteinExistence type="predicted"/>
<name>A0ACB7GUW6_MANES</name>
<gene>
    <name evidence="1" type="ORF">MANES_11G098550v8</name>
</gene>
<keyword evidence="2" id="KW-1185">Reference proteome</keyword>
<organism evidence="1 2">
    <name type="scientific">Manihot esculenta</name>
    <name type="common">Cassava</name>
    <name type="synonym">Jatropha manihot</name>
    <dbReference type="NCBI Taxonomy" id="3983"/>
    <lineage>
        <taxon>Eukaryota</taxon>
        <taxon>Viridiplantae</taxon>
        <taxon>Streptophyta</taxon>
        <taxon>Embryophyta</taxon>
        <taxon>Tracheophyta</taxon>
        <taxon>Spermatophyta</taxon>
        <taxon>Magnoliopsida</taxon>
        <taxon>eudicotyledons</taxon>
        <taxon>Gunneridae</taxon>
        <taxon>Pentapetalae</taxon>
        <taxon>rosids</taxon>
        <taxon>fabids</taxon>
        <taxon>Malpighiales</taxon>
        <taxon>Euphorbiaceae</taxon>
        <taxon>Crotonoideae</taxon>
        <taxon>Manihoteae</taxon>
        <taxon>Manihot</taxon>
    </lineage>
</organism>
<dbReference type="Proteomes" id="UP000091857">
    <property type="component" value="Chromosome 11"/>
</dbReference>
<evidence type="ECO:0000313" key="2">
    <source>
        <dbReference type="Proteomes" id="UP000091857"/>
    </source>
</evidence>